<name>A0A284S5I8_ARMOS</name>
<evidence type="ECO:0000313" key="2">
    <source>
        <dbReference type="EMBL" id="SJL16267.1"/>
    </source>
</evidence>
<gene>
    <name evidence="2" type="ORF">ARMOST_19787</name>
</gene>
<keyword evidence="3" id="KW-1185">Reference proteome</keyword>
<evidence type="ECO:0000256" key="1">
    <source>
        <dbReference type="SAM" id="MobiDB-lite"/>
    </source>
</evidence>
<accession>A0A284S5I8</accession>
<evidence type="ECO:0000313" key="3">
    <source>
        <dbReference type="Proteomes" id="UP000219338"/>
    </source>
</evidence>
<reference evidence="3" key="1">
    <citation type="journal article" date="2017" name="Nat. Ecol. Evol.">
        <title>Genome expansion and lineage-specific genetic innovations in the forest pathogenic fungi Armillaria.</title>
        <authorList>
            <person name="Sipos G."/>
            <person name="Prasanna A.N."/>
            <person name="Walter M.C."/>
            <person name="O'Connor E."/>
            <person name="Balint B."/>
            <person name="Krizsan K."/>
            <person name="Kiss B."/>
            <person name="Hess J."/>
            <person name="Varga T."/>
            <person name="Slot J."/>
            <person name="Riley R."/>
            <person name="Boka B."/>
            <person name="Rigling D."/>
            <person name="Barry K."/>
            <person name="Lee J."/>
            <person name="Mihaltcheva S."/>
            <person name="LaButti K."/>
            <person name="Lipzen A."/>
            <person name="Waldron R."/>
            <person name="Moloney N.M."/>
            <person name="Sperisen C."/>
            <person name="Kredics L."/>
            <person name="Vagvoelgyi C."/>
            <person name="Patrignani A."/>
            <person name="Fitzpatrick D."/>
            <person name="Nagy I."/>
            <person name="Doyle S."/>
            <person name="Anderson J.B."/>
            <person name="Grigoriev I.V."/>
            <person name="Gueldener U."/>
            <person name="Muensterkoetter M."/>
            <person name="Nagy L.G."/>
        </authorList>
    </citation>
    <scope>NUCLEOTIDE SEQUENCE [LARGE SCALE GENOMIC DNA]</scope>
    <source>
        <strain evidence="3">C18/9</strain>
    </source>
</reference>
<dbReference type="AlphaFoldDB" id="A0A284S5I8"/>
<protein>
    <submittedName>
        <fullName evidence="2">Uncharacterized protein</fullName>
    </submittedName>
</protein>
<feature type="region of interest" description="Disordered" evidence="1">
    <location>
        <begin position="75"/>
        <end position="114"/>
    </location>
</feature>
<sequence>MRYFVPSDVAVVQERNEFLDWKIASWRDHDGQRNTGDTALGEALKAYTLQQANIQEALQERFRRLWETPLEDIMLEEEPTGAEQEFDLENDDGSDGEDTLDAALTDHEETDDEL</sequence>
<dbReference type="EMBL" id="FUEG01000034">
    <property type="protein sequence ID" value="SJL16267.1"/>
    <property type="molecule type" value="Genomic_DNA"/>
</dbReference>
<organism evidence="2 3">
    <name type="scientific">Armillaria ostoyae</name>
    <name type="common">Armillaria root rot fungus</name>
    <dbReference type="NCBI Taxonomy" id="47428"/>
    <lineage>
        <taxon>Eukaryota</taxon>
        <taxon>Fungi</taxon>
        <taxon>Dikarya</taxon>
        <taxon>Basidiomycota</taxon>
        <taxon>Agaricomycotina</taxon>
        <taxon>Agaricomycetes</taxon>
        <taxon>Agaricomycetidae</taxon>
        <taxon>Agaricales</taxon>
        <taxon>Marasmiineae</taxon>
        <taxon>Physalacriaceae</taxon>
        <taxon>Armillaria</taxon>
    </lineage>
</organism>
<proteinExistence type="predicted"/>
<feature type="compositionally biased region" description="Acidic residues" evidence="1">
    <location>
        <begin position="75"/>
        <end position="100"/>
    </location>
</feature>
<dbReference type="Proteomes" id="UP000219338">
    <property type="component" value="Unassembled WGS sequence"/>
</dbReference>